<organism evidence="1 2">
    <name type="scientific">Candidatus Phaeomarinibacter ectocarpi</name>
    <dbReference type="NCBI Taxonomy" id="1458461"/>
    <lineage>
        <taxon>Bacteria</taxon>
        <taxon>Pseudomonadati</taxon>
        <taxon>Pseudomonadota</taxon>
        <taxon>Alphaproteobacteria</taxon>
        <taxon>Hyphomicrobiales</taxon>
        <taxon>Parvibaculaceae</taxon>
        <taxon>Candidatus Phaeomarinibacter</taxon>
    </lineage>
</organism>
<dbReference type="KEGG" id="pect:BN1012_Phect1878"/>
<dbReference type="STRING" id="1458461.BN1012_Phect1878"/>
<dbReference type="RefSeq" id="WP_043948219.1">
    <property type="nucleotide sequence ID" value="NZ_HG966617.1"/>
</dbReference>
<evidence type="ECO:0000313" key="1">
    <source>
        <dbReference type="EMBL" id="CDO60091.1"/>
    </source>
</evidence>
<dbReference type="HOGENOM" id="CLU_2647811_0_0_5"/>
<reference evidence="1 2" key="1">
    <citation type="journal article" date="2014" name="Front. Genet.">
        <title>Genome and metabolic network of "Candidatus Phaeomarinobacter ectocarpi" Ec32, a new candidate genus of Alphaproteobacteria frequently associated with brown algae.</title>
        <authorList>
            <person name="Dittami S.M."/>
            <person name="Barbeyron T."/>
            <person name="Boyen C."/>
            <person name="Cambefort J."/>
            <person name="Collet G."/>
            <person name="Delage L."/>
            <person name="Gobet A."/>
            <person name="Groisillier A."/>
            <person name="Leblanc C."/>
            <person name="Michel G."/>
            <person name="Scornet D."/>
            <person name="Siegel A."/>
            <person name="Tapia J.E."/>
            <person name="Tonon T."/>
        </authorList>
    </citation>
    <scope>NUCLEOTIDE SEQUENCE [LARGE SCALE GENOMIC DNA]</scope>
    <source>
        <strain evidence="1 2">Ec32</strain>
    </source>
</reference>
<gene>
    <name evidence="1" type="ORF">BN1012_Phect1878</name>
</gene>
<dbReference type="AlphaFoldDB" id="X5MNF8"/>
<proteinExistence type="predicted"/>
<accession>X5MNF8</accession>
<keyword evidence="2" id="KW-1185">Reference proteome</keyword>
<protein>
    <submittedName>
        <fullName evidence="1">Uncharacterized protein</fullName>
    </submittedName>
</protein>
<dbReference type="Proteomes" id="UP000032160">
    <property type="component" value="Chromosome I"/>
</dbReference>
<sequence length="76" mass="8020">MPFWSRDPVPAQDVTADAALVKQARVIHAQSLVLDAHADIVIPSTSRSYLAEFVIMAYGIGPVSGCHVKPAASCAT</sequence>
<evidence type="ECO:0000313" key="2">
    <source>
        <dbReference type="Proteomes" id="UP000032160"/>
    </source>
</evidence>
<name>X5MNF8_9HYPH</name>
<dbReference type="PATRIC" id="fig|1458461.3.peg.1884"/>
<dbReference type="EMBL" id="HG966617">
    <property type="protein sequence ID" value="CDO60091.1"/>
    <property type="molecule type" value="Genomic_DNA"/>
</dbReference>
<dbReference type="OrthoDB" id="9807293at2"/>